<reference evidence="2 3" key="1">
    <citation type="submission" date="2020-05" db="EMBL/GenBank/DDBJ databases">
        <title>Description of Pedobacter foliorum sp. nov.</title>
        <authorList>
            <person name="Qi S."/>
            <person name="Carlier A."/>
            <person name="Cnockaert M."/>
            <person name="Vandamme P."/>
        </authorList>
    </citation>
    <scope>NUCLEOTIDE SEQUENCE [LARGE SCALE GENOMIC DNA]</scope>
    <source>
        <strain evidence="2 3">LMG 31300</strain>
    </source>
</reference>
<evidence type="ECO:0000313" key="3">
    <source>
        <dbReference type="Proteomes" id="UP000762110"/>
    </source>
</evidence>
<name>A0ABX2DEA7_9SPHI</name>
<keyword evidence="3" id="KW-1185">Reference proteome</keyword>
<evidence type="ECO:0000313" key="2">
    <source>
        <dbReference type="EMBL" id="NQX32280.1"/>
    </source>
</evidence>
<sequence length="233" mass="25561">MKKILLTAFSLFFLTVAFAQTEVSVAFNSGLFSFGGSSAAKTSFIIVGSENNYTNNPYGEKNGFVYGLSANAKHIFVNHFLVGLDLGYEAMSSKIDIDFASTYATGSSYVKASGESKLTTQFLNLHPNFGFRFGKYKTTLDLTAGMDIGFILKSQEKGEAKIADGTVYATDGDRKNLKTDLRPRIQLTANYQKFCVYAGYSYGLSNYLEGMIGGGPWEAHSRVIRFGVAYRIN</sequence>
<dbReference type="RefSeq" id="WP_173272138.1">
    <property type="nucleotide sequence ID" value="NZ_JABMKV010000002.1"/>
</dbReference>
<feature type="signal peptide" evidence="1">
    <location>
        <begin position="1"/>
        <end position="19"/>
    </location>
</feature>
<protein>
    <submittedName>
        <fullName evidence="2">Outer membrane beta-barrel protein</fullName>
    </submittedName>
</protein>
<dbReference type="Proteomes" id="UP000762110">
    <property type="component" value="Unassembled WGS sequence"/>
</dbReference>
<evidence type="ECO:0000256" key="1">
    <source>
        <dbReference type="SAM" id="SignalP"/>
    </source>
</evidence>
<keyword evidence="1" id="KW-0732">Signal</keyword>
<accession>A0ABX2DEA7</accession>
<dbReference type="EMBL" id="JABMKV010000002">
    <property type="protein sequence ID" value="NQX32280.1"/>
    <property type="molecule type" value="Genomic_DNA"/>
</dbReference>
<organism evidence="2 3">
    <name type="scientific">Pedobacter boryungensis</name>
    <dbReference type="NCBI Taxonomy" id="869962"/>
    <lineage>
        <taxon>Bacteria</taxon>
        <taxon>Pseudomonadati</taxon>
        <taxon>Bacteroidota</taxon>
        <taxon>Sphingobacteriia</taxon>
        <taxon>Sphingobacteriales</taxon>
        <taxon>Sphingobacteriaceae</taxon>
        <taxon>Pedobacter</taxon>
    </lineage>
</organism>
<comment type="caution">
    <text evidence="2">The sequence shown here is derived from an EMBL/GenBank/DDBJ whole genome shotgun (WGS) entry which is preliminary data.</text>
</comment>
<gene>
    <name evidence="2" type="ORF">HQN85_11100</name>
</gene>
<proteinExistence type="predicted"/>
<feature type="chain" id="PRO_5045225049" evidence="1">
    <location>
        <begin position="20"/>
        <end position="233"/>
    </location>
</feature>